<organism evidence="1 2">
    <name type="scientific">Phytophthora infestans</name>
    <name type="common">Potato late blight agent</name>
    <name type="synonym">Botrytis infestans</name>
    <dbReference type="NCBI Taxonomy" id="4787"/>
    <lineage>
        <taxon>Eukaryota</taxon>
        <taxon>Sar</taxon>
        <taxon>Stramenopiles</taxon>
        <taxon>Oomycota</taxon>
        <taxon>Peronosporomycetes</taxon>
        <taxon>Peronosporales</taxon>
        <taxon>Peronosporaceae</taxon>
        <taxon>Phytophthora</taxon>
    </lineage>
</organism>
<accession>A0A833WG39</accession>
<gene>
    <name evidence="1" type="ORF">GN244_ATG07121</name>
</gene>
<dbReference type="AlphaFoldDB" id="A0A833WG39"/>
<proteinExistence type="predicted"/>
<dbReference type="EMBL" id="WSZM01000138">
    <property type="protein sequence ID" value="KAF4040612.1"/>
    <property type="molecule type" value="Genomic_DNA"/>
</dbReference>
<comment type="caution">
    <text evidence="1">The sequence shown here is derived from an EMBL/GenBank/DDBJ whole genome shotgun (WGS) entry which is preliminary data.</text>
</comment>
<keyword evidence="2" id="KW-1185">Reference proteome</keyword>
<dbReference type="Proteomes" id="UP000602510">
    <property type="component" value="Unassembled WGS sequence"/>
</dbReference>
<name>A0A833WG39_PHYIN</name>
<reference evidence="1" key="1">
    <citation type="submission" date="2020-04" db="EMBL/GenBank/DDBJ databases">
        <title>Hybrid Assembly of Korean Phytophthora infestans isolates.</title>
        <authorList>
            <person name="Prokchorchik M."/>
            <person name="Lee Y."/>
            <person name="Seo J."/>
            <person name="Cho J.-H."/>
            <person name="Park Y.-E."/>
            <person name="Jang D.-C."/>
            <person name="Im J.-S."/>
            <person name="Choi J.-G."/>
            <person name="Park H.-J."/>
            <person name="Lee G.-B."/>
            <person name="Lee Y.-G."/>
            <person name="Hong S.-Y."/>
            <person name="Cho K."/>
            <person name="Sohn K.H."/>
        </authorList>
    </citation>
    <scope>NUCLEOTIDE SEQUENCE</scope>
    <source>
        <strain evidence="1">KR_1_A1</strain>
    </source>
</reference>
<sequence>MADVAPLTALVLPVFLHTRPPHSSGWMEAHLRTVPAPPGPRTPPSLVNRAPLAFAPLYACFPIAAFRPIRYPSPYSSTWNTAMRTHRQSTLHQPLSATISRNT</sequence>
<evidence type="ECO:0000313" key="2">
    <source>
        <dbReference type="Proteomes" id="UP000602510"/>
    </source>
</evidence>
<evidence type="ECO:0000313" key="1">
    <source>
        <dbReference type="EMBL" id="KAF4040612.1"/>
    </source>
</evidence>
<protein>
    <submittedName>
        <fullName evidence="1">Uncharacterized protein</fullName>
    </submittedName>
</protein>